<sequence>MPSADCFTDHHLVRAKLRFSIKPPVKRKGPQMKRVQVDRLLGLREEFQSKLDVRLNSNKGQWQKEDPES</sequence>
<evidence type="ECO:0000313" key="2">
    <source>
        <dbReference type="Proteomes" id="UP000838412"/>
    </source>
</evidence>
<evidence type="ECO:0000313" key="1">
    <source>
        <dbReference type="EMBL" id="CAH1276011.1"/>
    </source>
</evidence>
<reference evidence="1" key="1">
    <citation type="submission" date="2022-01" db="EMBL/GenBank/DDBJ databases">
        <authorList>
            <person name="Braso-Vives M."/>
        </authorList>
    </citation>
    <scope>NUCLEOTIDE SEQUENCE</scope>
</reference>
<accession>A0A8S4MMN1</accession>
<keyword evidence="2" id="KW-1185">Reference proteome</keyword>
<dbReference type="AlphaFoldDB" id="A0A8S4MMN1"/>
<protein>
    <submittedName>
        <fullName evidence="1">Hypp9383 protein</fullName>
    </submittedName>
</protein>
<proteinExistence type="predicted"/>
<gene>
    <name evidence="1" type="primary">Hypp9383</name>
    <name evidence="1" type="ORF">BLAG_LOCUS25776</name>
</gene>
<dbReference type="Proteomes" id="UP000838412">
    <property type="component" value="Unassembled WGS sequence"/>
</dbReference>
<dbReference type="EMBL" id="CAKMNS010000057">
    <property type="protein sequence ID" value="CAH1276011.1"/>
    <property type="molecule type" value="Genomic_DNA"/>
</dbReference>
<comment type="caution">
    <text evidence="1">The sequence shown here is derived from an EMBL/GenBank/DDBJ whole genome shotgun (WGS) entry which is preliminary data.</text>
</comment>
<organism evidence="1 2">
    <name type="scientific">Branchiostoma lanceolatum</name>
    <name type="common">Common lancelet</name>
    <name type="synonym">Amphioxus lanceolatum</name>
    <dbReference type="NCBI Taxonomy" id="7740"/>
    <lineage>
        <taxon>Eukaryota</taxon>
        <taxon>Metazoa</taxon>
        <taxon>Chordata</taxon>
        <taxon>Cephalochordata</taxon>
        <taxon>Leptocardii</taxon>
        <taxon>Amphioxiformes</taxon>
        <taxon>Branchiostomatidae</taxon>
        <taxon>Branchiostoma</taxon>
    </lineage>
</organism>
<dbReference type="OrthoDB" id="6132182at2759"/>
<name>A0A8S4MMN1_BRALA</name>